<reference evidence="4 5" key="1">
    <citation type="submission" date="2021-05" db="EMBL/GenBank/DDBJ databases">
        <title>Draft Genome Sequences of Clinical Respiratory Isolates of Mycobacterium goodii Recovered in Ireland.</title>
        <authorList>
            <person name="Flanagan P.R."/>
            <person name="Mok S."/>
            <person name="Roycroft E."/>
            <person name="Rogers T.R."/>
            <person name="Fitzgibbon M."/>
        </authorList>
    </citation>
    <scope>NUCLEOTIDE SEQUENCE [LARGE SCALE GENOMIC DNA]</scope>
    <source>
        <strain evidence="4 5">14IE55</strain>
    </source>
</reference>
<name>A0ABS6HJQ6_MYCGD</name>
<proteinExistence type="predicted"/>
<dbReference type="PANTHER" id="PTHR43674:SF2">
    <property type="entry name" value="BETA-UREIDOPROPIONASE"/>
    <property type="match status" value="1"/>
</dbReference>
<accession>A0ABS6HJQ6</accession>
<dbReference type="Pfam" id="PF00795">
    <property type="entry name" value="CN_hydrolase"/>
    <property type="match status" value="1"/>
</dbReference>
<dbReference type="PROSITE" id="PS50263">
    <property type="entry name" value="CN_HYDROLASE"/>
    <property type="match status" value="1"/>
</dbReference>
<dbReference type="GO" id="GO:0016787">
    <property type="term" value="F:hydrolase activity"/>
    <property type="evidence" value="ECO:0007669"/>
    <property type="project" value="UniProtKB-KW"/>
</dbReference>
<gene>
    <name evidence="4" type="ORF">KL859_08495</name>
</gene>
<protein>
    <submittedName>
        <fullName evidence="4">Hydrolase</fullName>
    </submittedName>
</protein>
<dbReference type="SUPFAM" id="SSF56317">
    <property type="entry name" value="Carbon-nitrogen hydrolase"/>
    <property type="match status" value="1"/>
</dbReference>
<sequence length="330" mass="35500">MITLTASAPESLSRSTASQRPPLRVGLVQHRWRPDADELVKVLREGIDRAAGEGATAVFLPEITLLRYPADTPAGPNPGDAAEDLTGGPTFELAAEAARANGIFVHASLYEKAPAADGLGYNTAILVSPAGELVGRTRKMHIPISAGYYEDTYFRPGPGPSSTDDPYPVYNPDGLGARIGLPTCWDEWFPEVARSYSLGGAEIVVYPTAIGSEPVFPDFDTQPLWQQVIVANGISSGLFMVVPNRTGDEGKVSFYGSSFISDPFGRVLVSAPRDEEAVLVADLDLDQRRDWLELFPFLLTRRPDSYGPLTDPVDPDRPYGAGHAATAVVK</sequence>
<dbReference type="Proteomes" id="UP000696413">
    <property type="component" value="Unassembled WGS sequence"/>
</dbReference>
<comment type="caution">
    <text evidence="4">The sequence shown here is derived from an EMBL/GenBank/DDBJ whole genome shotgun (WGS) entry which is preliminary data.</text>
</comment>
<evidence type="ECO:0000256" key="1">
    <source>
        <dbReference type="ARBA" id="ARBA00022801"/>
    </source>
</evidence>
<dbReference type="PANTHER" id="PTHR43674">
    <property type="entry name" value="NITRILASE C965.09-RELATED"/>
    <property type="match status" value="1"/>
</dbReference>
<feature type="compositionally biased region" description="Polar residues" evidence="2">
    <location>
        <begin position="1"/>
        <end position="19"/>
    </location>
</feature>
<evidence type="ECO:0000313" key="5">
    <source>
        <dbReference type="Proteomes" id="UP000696413"/>
    </source>
</evidence>
<feature type="region of interest" description="Disordered" evidence="2">
    <location>
        <begin position="1"/>
        <end position="20"/>
    </location>
</feature>
<keyword evidence="1 4" id="KW-0378">Hydrolase</keyword>
<feature type="domain" description="CN hydrolase" evidence="3">
    <location>
        <begin position="23"/>
        <end position="285"/>
    </location>
</feature>
<dbReference type="InterPro" id="IPR036526">
    <property type="entry name" value="C-N_Hydrolase_sf"/>
</dbReference>
<keyword evidence="5" id="KW-1185">Reference proteome</keyword>
<evidence type="ECO:0000259" key="3">
    <source>
        <dbReference type="PROSITE" id="PS50263"/>
    </source>
</evidence>
<dbReference type="RefSeq" id="WP_073676459.1">
    <property type="nucleotide sequence ID" value="NZ_JAHBOL010000022.1"/>
</dbReference>
<dbReference type="EMBL" id="JAHBOM010000005">
    <property type="protein sequence ID" value="MBU8822916.1"/>
    <property type="molecule type" value="Genomic_DNA"/>
</dbReference>
<evidence type="ECO:0000313" key="4">
    <source>
        <dbReference type="EMBL" id="MBU8822916.1"/>
    </source>
</evidence>
<dbReference type="InterPro" id="IPR050345">
    <property type="entry name" value="Aliph_Amidase/BUP"/>
</dbReference>
<organism evidence="4 5">
    <name type="scientific">Mycolicibacterium goodii</name>
    <name type="common">Mycobacterium goodii</name>
    <dbReference type="NCBI Taxonomy" id="134601"/>
    <lineage>
        <taxon>Bacteria</taxon>
        <taxon>Bacillati</taxon>
        <taxon>Actinomycetota</taxon>
        <taxon>Actinomycetes</taxon>
        <taxon>Mycobacteriales</taxon>
        <taxon>Mycobacteriaceae</taxon>
        <taxon>Mycolicibacterium</taxon>
    </lineage>
</organism>
<dbReference type="InterPro" id="IPR003010">
    <property type="entry name" value="C-N_Hydrolase"/>
</dbReference>
<evidence type="ECO:0000256" key="2">
    <source>
        <dbReference type="SAM" id="MobiDB-lite"/>
    </source>
</evidence>
<dbReference type="Gene3D" id="3.60.110.10">
    <property type="entry name" value="Carbon-nitrogen hydrolase"/>
    <property type="match status" value="1"/>
</dbReference>